<feature type="domain" description="Helicase C-terminal" evidence="10">
    <location>
        <begin position="545"/>
        <end position="716"/>
    </location>
</feature>
<dbReference type="SUPFAM" id="SSF52980">
    <property type="entry name" value="Restriction endonuclease-like"/>
    <property type="match status" value="1"/>
</dbReference>
<sequence>MKKSQQSTLFQTWGYADKEKNDKKRNKEKKEIKQIKGAIEFKGKKPEKQNQQKDDIINLDDFDDDDIFNNIDTLDCQQPQTSSNRNDKQNHIPANRNQQHNNNNQQDQTTRHQNNEKQLQYKPQEIYLDPRNKNRTFPHENIPGFDEQFGSTYIYPTNYPIRDYQFNIVKKALIENTLVVLPTGLGKTFIAAVVMYNFYRWYPQRKLIFMAPTKPLVAQQIEACYKIMGIPPKDSIEMTGNIAPTKREIEWKNKRVFFMTPQVLQNDLARGSCNAADIVCLVFDEAHKALGSHAYSQVIREVNGIHQQFRVLALSATPGDNMNAVQEVINNLMISHIELRSEESIDIQKYVHERKVEKIVVPLSGEVKNAQEVFLEVLQSIVLRLFSRKAIWSKDASKVSKFMLLKAREQWRANNAFQDRTTAGYVEGDFALLMSLYHAYDLLQQHGLLSFYTFIKALLSGSKGTSKAKMELNRNEKLMNLMEDLHSRIEPEDGNQSLNETIVAEKHMTPKQRLLKSIPKPRKNFVSHPKMVKLEEIVVQHFQSYADKMIEPCSSQTPLNTRVMIFSQFRDSVQEITAVLSRHEPLVKCMSFIGQGSKDGVNNKTNKGLSQKEQIEILRRFRAGGYNTVVSTCVGEEGLDIGDVDLIVCFDASNSPIRLVQRMGRTGRKRKGRIVILVGEGKEEMIYKKSLSNKKGIHKNLCNAAKSLVLNEEAPRMIPKHLNPTCYQMKINIQEKTNAGQSTDRDKKNEKTASKTKSTKRSSSTATNGNIRNLLGKGYLDQDEQKYYKEHFEFELGCDACQKQQRLHEKKPLCSHRLSRWAPWQTSLQSYSKVGHSNRSKTFCRLMEAAENFRSPENVEDYEKSLAKYVVVSCEKKRTPPSSTTKSAKKTGKDFRKNIINCDSMSEDSDFDLGRKVPPLSKKKQDEMKPCSLEEMKEKIEKSTSSKSSKKSRVRLTRLPNVPKIDLDLSDICDNQIGFCSQKTMPTLFDRCQLKKRKRESMPAFDEGEEDSDYDFDGDRKRVKLNESVDDDDNSLNGERDLLSDDDESLLNGNLLDEDGNLLNREEHLFSGKENEMKQDKDFMNGDDDLLKNGVDTEDKFWNDDFPDNVECEKNKVMNKCLDDKDCDNGKSQDSGFETIPQTKKKDYFSTDDNFWNDELPENIDEGIKEIESNGASSKNAKNVFPKTGNVEKKTDEYNVSCDEDLFGSSVLFDDKNKNKENCAQFLPYSTPANRKLKKKKLNQPPDIGEAIPEAPNDLDLSSFVFETQPQKSLNKSISAKDDQFNRPVEKVSIDVETDPGSSNRKSLFNLQGKKSLGIKRTLPFETPFNQKDKTEKTILNYKEKHRKPGKSAPFKTPYKQGEPHSPEATSNNGNVLAKPGKSVSKTPLSLNRKQKKPEKLNKIETSPLKQQDDDFAMMGDSLLKLFDDVEGVDEFMDDCPPSPPIVSQFNPKSPPQVNAERKQSAPLGKDNINNNNEVKLHGSTRNNIRKDPSKHDSFNVENSKGKQTESPEKDFWDSAIPEENSPLFPKKSKQKSIAALRSPSIDQQSPMEEDSPLFAKKSKSKLNCIFESQKSPTSLQSPPSVEDEFVAPEGFPSAEKKVEKISKIKKREAGRYFLEEEAEDEEEKGLETSEHYDSLKLNEYVLDSFINDETLYADTSSEVTLPNGKTPVNMRMIYKQSLMSQKRKDLNFYTPAFKANRNRYKLANLADKYEKFAAMDVSSEAEEMHGLVDEEEEKLFFQSDHDEDEVEGIGLTSEERDPTMSAGRGDETLRRRVKPGRRVKRKLRTIVDSEDEFETKEKTIVCDWFESYTEQSLPKITFDFGIFWQSEKMSSHECPVIVIDSKCLSNSQIPSHLRAKEKCTVIPRSQIACDFIVSRRMGVVKKYLSDISNSSQSNRTNEAMKTLCELYEKPVLIIEKDRVKKNSSNTVHSVKKYYASLLAKLSLSKVTILHSQDQVQTSSLLADLAKNEMLLGHRIAEVKFEKKQILDSLLFIPKMTYPIAMEIIKKYKSFSAIMKTSLVEWNTTLGFLPERKSSNFYFFFQKKIVTDQKL</sequence>
<dbReference type="RefSeq" id="XP_066936234.1">
    <property type="nucleotide sequence ID" value="XM_067080133.1"/>
</dbReference>
<feature type="compositionally biased region" description="Polar residues" evidence="8">
    <location>
        <begin position="1"/>
        <end position="11"/>
    </location>
</feature>
<dbReference type="Pfam" id="PF00271">
    <property type="entry name" value="Helicase_C"/>
    <property type="match status" value="1"/>
</dbReference>
<dbReference type="Proteomes" id="UP000594262">
    <property type="component" value="Unplaced"/>
</dbReference>
<feature type="region of interest" description="Disordered" evidence="8">
    <location>
        <begin position="908"/>
        <end position="955"/>
    </location>
</feature>
<feature type="compositionally biased region" description="Basic and acidic residues" evidence="8">
    <location>
        <begin position="1489"/>
        <end position="1517"/>
    </location>
</feature>
<evidence type="ECO:0000256" key="3">
    <source>
        <dbReference type="ARBA" id="ARBA00022741"/>
    </source>
</evidence>
<dbReference type="InterPro" id="IPR014001">
    <property type="entry name" value="Helicase_ATP-bd"/>
</dbReference>
<accession>A0A7M5V1X4</accession>
<reference evidence="11" key="1">
    <citation type="submission" date="2021-01" db="UniProtKB">
        <authorList>
            <consortium name="EnsemblMetazoa"/>
        </authorList>
    </citation>
    <scope>IDENTIFICATION</scope>
</reference>
<feature type="domain" description="Helicase ATP-binding" evidence="9">
    <location>
        <begin position="168"/>
        <end position="336"/>
    </location>
</feature>
<dbReference type="Pfam" id="PF16783">
    <property type="entry name" value="FANCM-MHF_bd"/>
    <property type="match status" value="1"/>
</dbReference>
<dbReference type="SMART" id="SM00490">
    <property type="entry name" value="HELICc"/>
    <property type="match status" value="1"/>
</dbReference>
<comment type="similarity">
    <text evidence="2">Belongs to the DEAD box helicase family. DEAH subfamily. FANCM sub-subfamily.</text>
</comment>
<organism evidence="11 12">
    <name type="scientific">Clytia hemisphaerica</name>
    <dbReference type="NCBI Taxonomy" id="252671"/>
    <lineage>
        <taxon>Eukaryota</taxon>
        <taxon>Metazoa</taxon>
        <taxon>Cnidaria</taxon>
        <taxon>Hydrozoa</taxon>
        <taxon>Hydroidolina</taxon>
        <taxon>Leptothecata</taxon>
        <taxon>Obeliida</taxon>
        <taxon>Clytiidae</taxon>
        <taxon>Clytia</taxon>
    </lineage>
</organism>
<dbReference type="GO" id="GO:0043138">
    <property type="term" value="F:3'-5' DNA helicase activity"/>
    <property type="evidence" value="ECO:0007669"/>
    <property type="project" value="InterPro"/>
</dbReference>
<dbReference type="Gene3D" id="3.40.50.10130">
    <property type="match status" value="1"/>
</dbReference>
<dbReference type="InterPro" id="IPR044749">
    <property type="entry name" value="FANCM_DEXDc"/>
</dbReference>
<dbReference type="PANTHER" id="PTHR14025">
    <property type="entry name" value="FANCONI ANEMIA GROUP M FANCM FAMILY MEMBER"/>
    <property type="match status" value="1"/>
</dbReference>
<dbReference type="GO" id="GO:0000400">
    <property type="term" value="F:four-way junction DNA binding"/>
    <property type="evidence" value="ECO:0007669"/>
    <property type="project" value="TreeGrafter"/>
</dbReference>
<feature type="region of interest" description="Disordered" evidence="8">
    <location>
        <begin position="75"/>
        <end position="123"/>
    </location>
</feature>
<proteinExistence type="inferred from homology"/>
<feature type="compositionally biased region" description="Acidic residues" evidence="8">
    <location>
        <begin position="1006"/>
        <end position="1016"/>
    </location>
</feature>
<dbReference type="GO" id="GO:0004518">
    <property type="term" value="F:nuclease activity"/>
    <property type="evidence" value="ECO:0007669"/>
    <property type="project" value="InterPro"/>
</dbReference>
<evidence type="ECO:0000256" key="2">
    <source>
        <dbReference type="ARBA" id="ARBA00009889"/>
    </source>
</evidence>
<feature type="compositionally biased region" description="Basic and acidic residues" evidence="8">
    <location>
        <begin position="743"/>
        <end position="753"/>
    </location>
</feature>
<name>A0A7M5V1X4_9CNID</name>
<feature type="region of interest" description="Disordered" evidence="8">
    <location>
        <begin position="1440"/>
        <end position="1558"/>
    </location>
</feature>
<dbReference type="SMART" id="SM00487">
    <property type="entry name" value="DEXDc"/>
    <property type="match status" value="1"/>
</dbReference>
<dbReference type="PANTHER" id="PTHR14025:SF20">
    <property type="entry name" value="FANCONI ANEMIA GROUP M PROTEIN"/>
    <property type="match status" value="1"/>
</dbReference>
<evidence type="ECO:0000256" key="7">
    <source>
        <dbReference type="ARBA" id="ARBA00023242"/>
    </source>
</evidence>
<dbReference type="FunFam" id="3.40.50.300:FF:000861">
    <property type="entry name" value="Fanconi anemia, complementation group M"/>
    <property type="match status" value="1"/>
</dbReference>
<dbReference type="CDD" id="cd12091">
    <property type="entry name" value="FANCM_ID"/>
    <property type="match status" value="1"/>
</dbReference>
<dbReference type="Gene3D" id="3.40.50.300">
    <property type="entry name" value="P-loop containing nucleotide triphosphate hydrolases"/>
    <property type="match status" value="2"/>
</dbReference>
<feature type="region of interest" description="Disordered" evidence="8">
    <location>
        <begin position="1328"/>
        <end position="1415"/>
    </location>
</feature>
<evidence type="ECO:0000256" key="6">
    <source>
        <dbReference type="ARBA" id="ARBA00022840"/>
    </source>
</evidence>
<evidence type="ECO:0000256" key="8">
    <source>
        <dbReference type="SAM" id="MobiDB-lite"/>
    </source>
</evidence>
<dbReference type="GO" id="GO:0005524">
    <property type="term" value="F:ATP binding"/>
    <property type="evidence" value="ECO:0007669"/>
    <property type="project" value="UniProtKB-KW"/>
</dbReference>
<dbReference type="InterPro" id="IPR006935">
    <property type="entry name" value="Helicase/UvrB_N"/>
</dbReference>
<dbReference type="GO" id="GO:0009378">
    <property type="term" value="F:four-way junction helicase activity"/>
    <property type="evidence" value="ECO:0007669"/>
    <property type="project" value="TreeGrafter"/>
</dbReference>
<dbReference type="InterPro" id="IPR011335">
    <property type="entry name" value="Restrct_endonuc-II-like"/>
</dbReference>
<dbReference type="InterPro" id="IPR039686">
    <property type="entry name" value="FANCM/Mph1-like_ID"/>
</dbReference>
<dbReference type="GO" id="GO:0036297">
    <property type="term" value="P:interstrand cross-link repair"/>
    <property type="evidence" value="ECO:0007669"/>
    <property type="project" value="TreeGrafter"/>
</dbReference>
<dbReference type="PROSITE" id="PS51192">
    <property type="entry name" value="HELICASE_ATP_BIND_1"/>
    <property type="match status" value="1"/>
</dbReference>
<feature type="region of interest" description="Disordered" evidence="8">
    <location>
        <begin position="737"/>
        <end position="773"/>
    </location>
</feature>
<feature type="region of interest" description="Disordered" evidence="8">
    <location>
        <begin position="1"/>
        <end position="53"/>
    </location>
</feature>
<evidence type="ECO:0000256" key="1">
    <source>
        <dbReference type="ARBA" id="ARBA00004123"/>
    </source>
</evidence>
<evidence type="ECO:0000256" key="4">
    <source>
        <dbReference type="ARBA" id="ARBA00022801"/>
    </source>
</evidence>
<dbReference type="Gene3D" id="1.20.1320.20">
    <property type="entry name" value="hef helicase domain"/>
    <property type="match status" value="1"/>
</dbReference>
<evidence type="ECO:0000313" key="12">
    <source>
        <dbReference type="Proteomes" id="UP000594262"/>
    </source>
</evidence>
<feature type="compositionally biased region" description="Basic and acidic residues" evidence="8">
    <location>
        <begin position="1017"/>
        <end position="1027"/>
    </location>
</feature>
<keyword evidence="6" id="KW-0067">ATP-binding</keyword>
<feature type="region of interest" description="Disordered" evidence="8">
    <location>
        <begin position="999"/>
        <end position="1045"/>
    </location>
</feature>
<evidence type="ECO:0000259" key="9">
    <source>
        <dbReference type="PROSITE" id="PS51192"/>
    </source>
</evidence>
<dbReference type="SMART" id="SM00891">
    <property type="entry name" value="ERCC4"/>
    <property type="match status" value="1"/>
</dbReference>
<dbReference type="Pfam" id="PF02732">
    <property type="entry name" value="ERCC4"/>
    <property type="match status" value="1"/>
</dbReference>
<dbReference type="CDD" id="cd18801">
    <property type="entry name" value="SF2_C_FANCM_Hef"/>
    <property type="match status" value="1"/>
</dbReference>
<dbReference type="SUPFAM" id="SSF52540">
    <property type="entry name" value="P-loop containing nucleoside triphosphate hydrolases"/>
    <property type="match status" value="2"/>
</dbReference>
<dbReference type="GO" id="GO:0016787">
    <property type="term" value="F:hydrolase activity"/>
    <property type="evidence" value="ECO:0007669"/>
    <property type="project" value="UniProtKB-KW"/>
</dbReference>
<keyword evidence="3" id="KW-0547">Nucleotide-binding</keyword>
<dbReference type="GO" id="GO:0005634">
    <property type="term" value="C:nucleus"/>
    <property type="evidence" value="ECO:0007669"/>
    <property type="project" value="UniProtKB-SubCell"/>
</dbReference>
<dbReference type="CDD" id="cd18033">
    <property type="entry name" value="DEXDc_FANCM"/>
    <property type="match status" value="1"/>
</dbReference>
<dbReference type="InterPro" id="IPR031879">
    <property type="entry name" value="FANCM-MHF-bd"/>
</dbReference>
<feature type="compositionally biased region" description="Basic and acidic residues" evidence="8">
    <location>
        <begin position="923"/>
        <end position="944"/>
    </location>
</feature>
<dbReference type="GO" id="GO:0045003">
    <property type="term" value="P:double-strand break repair via synthesis-dependent strand annealing"/>
    <property type="evidence" value="ECO:0007669"/>
    <property type="project" value="TreeGrafter"/>
</dbReference>
<protein>
    <recommendedName>
        <fullName evidence="13">Fanconi anemia group M protein</fullName>
    </recommendedName>
</protein>
<keyword evidence="7" id="KW-0539">Nucleus</keyword>
<feature type="compositionally biased region" description="Low complexity" evidence="8">
    <location>
        <begin position="95"/>
        <end position="108"/>
    </location>
</feature>
<dbReference type="GeneID" id="136823977"/>
<feature type="compositionally biased region" description="Basic and acidic residues" evidence="8">
    <location>
        <begin position="28"/>
        <end position="53"/>
    </location>
</feature>
<keyword evidence="4" id="KW-0378">Hydrolase</keyword>
<evidence type="ECO:0000259" key="10">
    <source>
        <dbReference type="PROSITE" id="PS51194"/>
    </source>
</evidence>
<dbReference type="OrthoDB" id="6513042at2759"/>
<keyword evidence="5" id="KW-0347">Helicase</keyword>
<dbReference type="InterPro" id="IPR001650">
    <property type="entry name" value="Helicase_C-like"/>
</dbReference>
<comment type="subcellular location">
    <subcellularLocation>
        <location evidence="1">Nucleus</location>
    </subcellularLocation>
</comment>
<dbReference type="InterPro" id="IPR006166">
    <property type="entry name" value="ERCC4_domain"/>
</dbReference>
<dbReference type="Pfam" id="PF04851">
    <property type="entry name" value="ResIII"/>
    <property type="match status" value="1"/>
</dbReference>
<evidence type="ECO:0000256" key="5">
    <source>
        <dbReference type="ARBA" id="ARBA00022806"/>
    </source>
</evidence>
<evidence type="ECO:0008006" key="13">
    <source>
        <dbReference type="Google" id="ProtNLM"/>
    </source>
</evidence>
<evidence type="ECO:0000313" key="11">
    <source>
        <dbReference type="EnsemblMetazoa" id="CLYHEMP002042.1"/>
    </source>
</evidence>
<dbReference type="InterPro" id="IPR027417">
    <property type="entry name" value="P-loop_NTPase"/>
</dbReference>
<keyword evidence="12" id="KW-1185">Reference proteome</keyword>
<dbReference type="PROSITE" id="PS51194">
    <property type="entry name" value="HELICASE_CTER"/>
    <property type="match status" value="1"/>
</dbReference>
<dbReference type="EnsemblMetazoa" id="CLYHEMT002042.1">
    <property type="protein sequence ID" value="CLYHEMP002042.1"/>
    <property type="gene ID" value="CLYHEMG002042"/>
</dbReference>